<dbReference type="STRING" id="869211.Spith_2288"/>
<dbReference type="CDD" id="cd16329">
    <property type="entry name" value="LolA_like"/>
    <property type="match status" value="1"/>
</dbReference>
<evidence type="ECO:0000313" key="3">
    <source>
        <dbReference type="Proteomes" id="UP000007254"/>
    </source>
</evidence>
<keyword evidence="3" id="KW-1185">Reference proteome</keyword>
<dbReference type="RefSeq" id="WP_014625845.1">
    <property type="nucleotide sequence ID" value="NC_017583.1"/>
</dbReference>
<proteinExistence type="predicted"/>
<dbReference type="EMBL" id="CP002903">
    <property type="protein sequence ID" value="AEJ62543.1"/>
    <property type="molecule type" value="Genomic_DNA"/>
</dbReference>
<dbReference type="AlphaFoldDB" id="G0GG67"/>
<dbReference type="InterPro" id="IPR033399">
    <property type="entry name" value="TP_0789-like"/>
</dbReference>
<reference evidence="2 3" key="1">
    <citation type="submission" date="2011-06" db="EMBL/GenBank/DDBJ databases">
        <title>The complete genome of Spirochaeta thermophila DSM 6578.</title>
        <authorList>
            <consortium name="US DOE Joint Genome Institute (JGI-PGF)"/>
            <person name="Lucas S."/>
            <person name="Lapidus A."/>
            <person name="Bruce D."/>
            <person name="Goodwin L."/>
            <person name="Pitluck S."/>
            <person name="Peters L."/>
            <person name="Kyrpides N."/>
            <person name="Mavromatis K."/>
            <person name="Ivanova N."/>
            <person name="Mikailova N."/>
            <person name="Pagani I."/>
            <person name="Chertkov O."/>
            <person name="Detter J.C."/>
            <person name="Tapia R."/>
            <person name="Han C."/>
            <person name="Land M."/>
            <person name="Hauser L."/>
            <person name="Markowitz V."/>
            <person name="Cheng J.-F."/>
            <person name="Hugenholtz P."/>
            <person name="Woyke T."/>
            <person name="Wu D."/>
            <person name="Spring S."/>
            <person name="Merkhoffer B."/>
            <person name="Schneider S."/>
            <person name="Klenk H.-P."/>
            <person name="Eisen J.A."/>
        </authorList>
    </citation>
    <scope>NUCLEOTIDE SEQUENCE [LARGE SCALE GENOMIC DNA]</scope>
    <source>
        <strain evidence="3">ATCC 700085 / DSM 6578 / Z-1203</strain>
    </source>
</reference>
<protein>
    <recommendedName>
        <fullName evidence="1">Uncharacterized protein TP-0789 domain-containing protein</fullName>
    </recommendedName>
</protein>
<dbReference type="Pfam" id="PF17131">
    <property type="entry name" value="LolA_like"/>
    <property type="match status" value="1"/>
</dbReference>
<gene>
    <name evidence="2" type="ordered locus">Spith_2288</name>
</gene>
<evidence type="ECO:0000259" key="1">
    <source>
        <dbReference type="Pfam" id="PF17131"/>
    </source>
</evidence>
<sequence length="250" mass="28361">MRRMMVLLWFVGVAVLAAQERGADELLREMERVIAPSEYHAVFSLETDYPDRRDPAPMVFEAWYKEGVGTLMEIMEPARSKGLRFLQKEGALWMFNPHAGSRRPVRLSATASFQGSLFSNHDVSDPQYSDDYTAVLSGTERVEHPELGIVEAYVVDAKAAHRGAPYGRLRVWIVKEGSIPWKMEFYSKSGFLLKVLWFSGLKDVAGRVRPTLWRVESLEQEGAYSVVEVRTMEAVEGLPDERFSLAALTR</sequence>
<dbReference type="KEGG" id="stq:Spith_2288"/>
<evidence type="ECO:0000313" key="2">
    <source>
        <dbReference type="EMBL" id="AEJ62543.1"/>
    </source>
</evidence>
<organism evidence="2 3">
    <name type="scientific">Winmispira thermophila (strain ATCC 700085 / DSM 6578 / Z-1203)</name>
    <name type="common">Spirochaeta thermophila</name>
    <dbReference type="NCBI Taxonomy" id="869211"/>
    <lineage>
        <taxon>Bacteria</taxon>
        <taxon>Pseudomonadati</taxon>
        <taxon>Spirochaetota</taxon>
        <taxon>Spirochaetia</taxon>
        <taxon>Winmispirales</taxon>
        <taxon>Winmispiraceae</taxon>
        <taxon>Winmispira</taxon>
    </lineage>
</organism>
<dbReference type="HOGENOM" id="CLU_1123960_0_0_12"/>
<dbReference type="Gene3D" id="2.50.20.10">
    <property type="entry name" value="Lipoprotein localisation LolA/LolB/LppX"/>
    <property type="match status" value="1"/>
</dbReference>
<name>G0GG67_WINT7</name>
<dbReference type="Proteomes" id="UP000007254">
    <property type="component" value="Chromosome"/>
</dbReference>
<accession>G0GG67</accession>
<feature type="domain" description="Uncharacterized protein TP-0789" evidence="1">
    <location>
        <begin position="70"/>
        <end position="250"/>
    </location>
</feature>